<dbReference type="PRINTS" id="PR00477">
    <property type="entry name" value="PHGLYCKINASE"/>
</dbReference>
<comment type="caution">
    <text evidence="13">Lacks conserved residue(s) required for the propagation of feature annotation.</text>
</comment>
<comment type="catalytic activity">
    <reaction evidence="1 13 15">
        <text>(2R)-3-phosphoglycerate + ATP = (2R)-3-phospho-glyceroyl phosphate + ADP</text>
        <dbReference type="Rhea" id="RHEA:14801"/>
        <dbReference type="ChEBI" id="CHEBI:30616"/>
        <dbReference type="ChEBI" id="CHEBI:57604"/>
        <dbReference type="ChEBI" id="CHEBI:58272"/>
        <dbReference type="ChEBI" id="CHEBI:456216"/>
        <dbReference type="EC" id="2.7.2.3"/>
    </reaction>
</comment>
<evidence type="ECO:0000256" key="3">
    <source>
        <dbReference type="ARBA" id="ARBA00008982"/>
    </source>
</evidence>
<evidence type="ECO:0000256" key="8">
    <source>
        <dbReference type="ARBA" id="ARBA00022679"/>
    </source>
</evidence>
<sequence>MLYLKDIDVTGKKALIRVDYNVPLDGTRVTDDTRIRESLPTLRHILEKGGAAVICCHLGQPKGEVKPEFGLAPVAAHLAGLLGVSVPLAGDCIGAEVRAKVEALRPGEVLMLENLRFHKAETSKDAAERMAFARELVAGLDLYVSDAFGVSHRPNASVTEAPLAAPKACAGFLMEKEWQYLNGALSSPRRPFIAVSGGSKVSSKLGILKNLLGKVDHLIIGGAMANTFRLAQGIDMGDSLVERDLVEEAKTILNTAADMRTHIHLPVDFVLAKSFKDGAAEVGSHTGPVPAGLMALDIGPKSVLAFADIMKGAGTIVWNGPMGAFENPAFAGGSIGVAKAIVDSGALSIVGGGDTDAVVHAAHLGEKFSFISTGGGSFLEFLEGKQLPGFKALEDAAAR</sequence>
<reference evidence="16 17" key="1">
    <citation type="submission" date="2017-06" db="EMBL/GenBank/DDBJ databases">
        <authorList>
            <person name="Kim H.J."/>
            <person name="Triplett B.A."/>
        </authorList>
    </citation>
    <scope>NUCLEOTIDE SEQUENCE [LARGE SCALE GENOMIC DNA]</scope>
    <source>
        <strain evidence="16 17">DSM 13116</strain>
    </source>
</reference>
<feature type="binding site" evidence="13 14">
    <location>
        <position position="326"/>
    </location>
    <ligand>
        <name>ATP</name>
        <dbReference type="ChEBI" id="CHEBI:30616"/>
    </ligand>
</feature>
<evidence type="ECO:0000256" key="7">
    <source>
        <dbReference type="ARBA" id="ARBA00022490"/>
    </source>
</evidence>
<name>A0A238ZE07_9BACT</name>
<keyword evidence="8 13" id="KW-0808">Transferase</keyword>
<dbReference type="InterPro" id="IPR001576">
    <property type="entry name" value="Phosphoglycerate_kinase"/>
</dbReference>
<keyword evidence="12 13" id="KW-0324">Glycolysis</keyword>
<feature type="binding site" evidence="13 14">
    <location>
        <position position="204"/>
    </location>
    <ligand>
        <name>ATP</name>
        <dbReference type="ChEBI" id="CHEBI:30616"/>
    </ligand>
</feature>
<dbReference type="GO" id="GO:0006094">
    <property type="term" value="P:gluconeogenesis"/>
    <property type="evidence" value="ECO:0007669"/>
    <property type="project" value="TreeGrafter"/>
</dbReference>
<keyword evidence="10 13" id="KW-0418">Kinase</keyword>
<feature type="binding site" evidence="13">
    <location>
        <position position="153"/>
    </location>
    <ligand>
        <name>substrate</name>
    </ligand>
</feature>
<evidence type="ECO:0000256" key="9">
    <source>
        <dbReference type="ARBA" id="ARBA00022741"/>
    </source>
</evidence>
<dbReference type="GO" id="GO:0006096">
    <property type="term" value="P:glycolytic process"/>
    <property type="evidence" value="ECO:0007669"/>
    <property type="project" value="UniProtKB-UniRule"/>
</dbReference>
<feature type="binding site" evidence="13">
    <location>
        <position position="116"/>
    </location>
    <ligand>
        <name>substrate</name>
    </ligand>
</feature>
<protein>
    <recommendedName>
        <fullName evidence="6 13">Phosphoglycerate kinase</fullName>
        <ecNumber evidence="5 13">2.7.2.3</ecNumber>
    </recommendedName>
</protein>
<evidence type="ECO:0000256" key="1">
    <source>
        <dbReference type="ARBA" id="ARBA00000642"/>
    </source>
</evidence>
<evidence type="ECO:0000256" key="6">
    <source>
        <dbReference type="ARBA" id="ARBA00016471"/>
    </source>
</evidence>
<feature type="binding site" evidence="13 14">
    <location>
        <begin position="352"/>
        <end position="355"/>
    </location>
    <ligand>
        <name>ATP</name>
        <dbReference type="ChEBI" id="CHEBI:30616"/>
    </ligand>
</feature>
<dbReference type="FunFam" id="3.40.50.1260:FF:000031">
    <property type="entry name" value="Phosphoglycerate kinase 1"/>
    <property type="match status" value="1"/>
</dbReference>
<dbReference type="GO" id="GO:0005524">
    <property type="term" value="F:ATP binding"/>
    <property type="evidence" value="ECO:0007669"/>
    <property type="project" value="UniProtKB-KW"/>
</dbReference>
<evidence type="ECO:0000313" key="16">
    <source>
        <dbReference type="EMBL" id="SNR81349.1"/>
    </source>
</evidence>
<evidence type="ECO:0000256" key="12">
    <source>
        <dbReference type="ARBA" id="ARBA00023152"/>
    </source>
</evidence>
<proteinExistence type="inferred from homology"/>
<keyword evidence="7 13" id="KW-0963">Cytoplasm</keyword>
<dbReference type="Pfam" id="PF00162">
    <property type="entry name" value="PGK"/>
    <property type="match status" value="1"/>
</dbReference>
<feature type="binding site" evidence="13">
    <location>
        <begin position="19"/>
        <end position="21"/>
    </location>
    <ligand>
        <name>substrate</name>
    </ligand>
</feature>
<gene>
    <name evidence="13" type="primary">pgk</name>
    <name evidence="16" type="ORF">SAMN04488503_1448</name>
</gene>
<evidence type="ECO:0000256" key="14">
    <source>
        <dbReference type="PIRSR" id="PIRSR000724-2"/>
    </source>
</evidence>
<dbReference type="PANTHER" id="PTHR11406:SF23">
    <property type="entry name" value="PHOSPHOGLYCERATE KINASE 1, CHLOROPLASTIC-RELATED"/>
    <property type="match status" value="1"/>
</dbReference>
<evidence type="ECO:0000256" key="5">
    <source>
        <dbReference type="ARBA" id="ARBA00013061"/>
    </source>
</evidence>
<dbReference type="RefSeq" id="WP_089273180.1">
    <property type="nucleotide sequence ID" value="NZ_FZOC01000002.1"/>
</dbReference>
<dbReference type="EC" id="2.7.2.3" evidence="5 13"/>
<dbReference type="PANTHER" id="PTHR11406">
    <property type="entry name" value="PHOSPHOGLYCERATE KINASE"/>
    <property type="match status" value="1"/>
</dbReference>
<dbReference type="HAMAP" id="MF_00145">
    <property type="entry name" value="Phosphoglyc_kinase"/>
    <property type="match status" value="1"/>
</dbReference>
<organism evidence="16 17">
    <name type="scientific">Humidesulfovibrio mexicanus</name>
    <dbReference type="NCBI Taxonomy" id="147047"/>
    <lineage>
        <taxon>Bacteria</taxon>
        <taxon>Pseudomonadati</taxon>
        <taxon>Thermodesulfobacteriota</taxon>
        <taxon>Desulfovibrionia</taxon>
        <taxon>Desulfovibrionales</taxon>
        <taxon>Desulfovibrionaceae</taxon>
        <taxon>Humidesulfovibrio</taxon>
    </lineage>
</organism>
<dbReference type="OrthoDB" id="9808460at2"/>
<dbReference type="InterPro" id="IPR036043">
    <property type="entry name" value="Phosphoglycerate_kinase_sf"/>
</dbReference>
<keyword evidence="9 13" id="KW-0547">Nucleotide-binding</keyword>
<comment type="subcellular location">
    <subcellularLocation>
        <location evidence="13">Cytoplasm</location>
    </subcellularLocation>
</comment>
<dbReference type="GO" id="GO:0005829">
    <property type="term" value="C:cytosol"/>
    <property type="evidence" value="ECO:0007669"/>
    <property type="project" value="TreeGrafter"/>
</dbReference>
<evidence type="ECO:0000313" key="17">
    <source>
        <dbReference type="Proteomes" id="UP000198324"/>
    </source>
</evidence>
<dbReference type="GO" id="GO:0043531">
    <property type="term" value="F:ADP binding"/>
    <property type="evidence" value="ECO:0007669"/>
    <property type="project" value="TreeGrafter"/>
</dbReference>
<dbReference type="UniPathway" id="UPA00109">
    <property type="reaction ID" value="UER00185"/>
</dbReference>
<evidence type="ECO:0000256" key="11">
    <source>
        <dbReference type="ARBA" id="ARBA00022840"/>
    </source>
</evidence>
<dbReference type="Gene3D" id="3.40.50.1260">
    <property type="entry name" value="Phosphoglycerate kinase, N-terminal domain"/>
    <property type="match status" value="2"/>
</dbReference>
<dbReference type="PIRSF" id="PIRSF000724">
    <property type="entry name" value="Pgk"/>
    <property type="match status" value="1"/>
</dbReference>
<feature type="binding site" evidence="13">
    <location>
        <position position="34"/>
    </location>
    <ligand>
        <name>substrate</name>
    </ligand>
</feature>
<evidence type="ECO:0000256" key="13">
    <source>
        <dbReference type="HAMAP-Rule" id="MF_00145"/>
    </source>
</evidence>
<evidence type="ECO:0000256" key="2">
    <source>
        <dbReference type="ARBA" id="ARBA00004838"/>
    </source>
</evidence>
<evidence type="ECO:0000256" key="4">
    <source>
        <dbReference type="ARBA" id="ARBA00011245"/>
    </source>
</evidence>
<accession>A0A238ZE07</accession>
<evidence type="ECO:0000256" key="10">
    <source>
        <dbReference type="ARBA" id="ARBA00022777"/>
    </source>
</evidence>
<dbReference type="InterPro" id="IPR015824">
    <property type="entry name" value="Phosphoglycerate_kinase_N"/>
</dbReference>
<dbReference type="Proteomes" id="UP000198324">
    <property type="component" value="Unassembled WGS sequence"/>
</dbReference>
<comment type="pathway">
    <text evidence="2 13">Carbohydrate degradation; glycolysis; pyruvate from D-glyceraldehyde 3-phosphate: step 2/5.</text>
</comment>
<dbReference type="AlphaFoldDB" id="A0A238ZE07"/>
<evidence type="ECO:0000256" key="15">
    <source>
        <dbReference type="RuleBase" id="RU000532"/>
    </source>
</evidence>
<comment type="similarity">
    <text evidence="3 13 15">Belongs to the phosphoglycerate kinase family.</text>
</comment>
<keyword evidence="17" id="KW-1185">Reference proteome</keyword>
<dbReference type="FunFam" id="3.40.50.1260:FF:000006">
    <property type="entry name" value="Phosphoglycerate kinase"/>
    <property type="match status" value="1"/>
</dbReference>
<dbReference type="SUPFAM" id="SSF53748">
    <property type="entry name" value="Phosphoglycerate kinase"/>
    <property type="match status" value="1"/>
</dbReference>
<keyword evidence="11 13" id="KW-0067">ATP-binding</keyword>
<dbReference type="EMBL" id="FZOC01000002">
    <property type="protein sequence ID" value="SNR81349.1"/>
    <property type="molecule type" value="Genomic_DNA"/>
</dbReference>
<dbReference type="GO" id="GO:0004618">
    <property type="term" value="F:phosphoglycerate kinase activity"/>
    <property type="evidence" value="ECO:0007669"/>
    <property type="project" value="UniProtKB-UniRule"/>
</dbReference>
<comment type="subunit">
    <text evidence="4 13">Monomer.</text>
</comment>